<reference evidence="4" key="1">
    <citation type="journal article" date="2019" name="Int. J. Syst. Evol. Microbiol.">
        <title>The Global Catalogue of Microorganisms (GCM) 10K type strain sequencing project: providing services to taxonomists for standard genome sequencing and annotation.</title>
        <authorList>
            <consortium name="The Broad Institute Genomics Platform"/>
            <consortium name="The Broad Institute Genome Sequencing Center for Infectious Disease"/>
            <person name="Wu L."/>
            <person name="Ma J."/>
        </authorList>
    </citation>
    <scope>NUCLEOTIDE SEQUENCE [LARGE SCALE GENOMIC DNA]</scope>
    <source>
        <strain evidence="4">JCM 17986</strain>
    </source>
</reference>
<comment type="similarity">
    <text evidence="1 2">Belongs to the arylamine N-acetyltransferase family.</text>
</comment>
<protein>
    <submittedName>
        <fullName evidence="3">Arylamine N-acetyltransferase</fullName>
    </submittedName>
</protein>
<organism evidence="3 4">
    <name type="scientific">Yinghuangia aomiensis</name>
    <dbReference type="NCBI Taxonomy" id="676205"/>
    <lineage>
        <taxon>Bacteria</taxon>
        <taxon>Bacillati</taxon>
        <taxon>Actinomycetota</taxon>
        <taxon>Actinomycetes</taxon>
        <taxon>Kitasatosporales</taxon>
        <taxon>Streptomycetaceae</taxon>
        <taxon>Yinghuangia</taxon>
    </lineage>
</organism>
<dbReference type="EMBL" id="BAABHS010000028">
    <property type="protein sequence ID" value="GAA4984562.1"/>
    <property type="molecule type" value="Genomic_DNA"/>
</dbReference>
<gene>
    <name evidence="3" type="ORF">GCM10023205_63350</name>
</gene>
<dbReference type="Gene3D" id="3.30.2140.10">
    <property type="entry name" value="Arylamine N-acetyltransferase"/>
    <property type="match status" value="1"/>
</dbReference>
<comment type="caution">
    <text evidence="3">The sequence shown here is derived from an EMBL/GenBank/DDBJ whole genome shotgun (WGS) entry which is preliminary data.</text>
</comment>
<evidence type="ECO:0000256" key="1">
    <source>
        <dbReference type="ARBA" id="ARBA00006547"/>
    </source>
</evidence>
<dbReference type="Proteomes" id="UP001500466">
    <property type="component" value="Unassembled WGS sequence"/>
</dbReference>
<dbReference type="InterPro" id="IPR038765">
    <property type="entry name" value="Papain-like_cys_pep_sf"/>
</dbReference>
<dbReference type="InterPro" id="IPR001447">
    <property type="entry name" value="Arylamine_N-AcTrfase"/>
</dbReference>
<keyword evidence="4" id="KW-1185">Reference proteome</keyword>
<dbReference type="RefSeq" id="WP_345679189.1">
    <property type="nucleotide sequence ID" value="NZ_BAABHS010000028.1"/>
</dbReference>
<name>A0ABP9I0W6_9ACTN</name>
<dbReference type="Gene3D" id="2.40.128.150">
    <property type="entry name" value="Cysteine proteinases"/>
    <property type="match status" value="1"/>
</dbReference>
<sequence length="289" mass="32238">MTTDQWQADRLDLDGYLARVGLEPQEPTRAGLDALHEAHVRTFTFDNIDVLLGQHPGVGLDAVQGKFVGRGRGGYCFEHSTVFAAVLERLGYTVRRHLGRVGDPADGSQQGRTHMVVEVALDGQRLLCDTGFGMSLLRPIALADGAEDDHLGWRYRMERHDEPAKDTEDACTNTTWRMRRWRDNGWLVMHATDELPVTPMDVAIGHHYTGTHPDSHFTRTLVVARHLPDRHVTVTHDTVTVRRAGEPTEHRPLAAGELADWLEVLDVPLTIDEEQNLLRRAADLAASGS</sequence>
<dbReference type="PANTHER" id="PTHR11786:SF0">
    <property type="entry name" value="ARYLAMINE N-ACETYLTRANSFERASE 4-RELATED"/>
    <property type="match status" value="1"/>
</dbReference>
<dbReference type="PRINTS" id="PR01543">
    <property type="entry name" value="ANATRNSFRASE"/>
</dbReference>
<dbReference type="Pfam" id="PF00797">
    <property type="entry name" value="Acetyltransf_2"/>
    <property type="match status" value="1"/>
</dbReference>
<evidence type="ECO:0000256" key="2">
    <source>
        <dbReference type="RuleBase" id="RU003452"/>
    </source>
</evidence>
<dbReference type="PANTHER" id="PTHR11786">
    <property type="entry name" value="N-HYDROXYARYLAMINE O-ACETYLTRANSFERASE"/>
    <property type="match status" value="1"/>
</dbReference>
<evidence type="ECO:0000313" key="4">
    <source>
        <dbReference type="Proteomes" id="UP001500466"/>
    </source>
</evidence>
<proteinExistence type="inferred from homology"/>
<dbReference type="SUPFAM" id="SSF54001">
    <property type="entry name" value="Cysteine proteinases"/>
    <property type="match status" value="1"/>
</dbReference>
<evidence type="ECO:0000313" key="3">
    <source>
        <dbReference type="EMBL" id="GAA4984562.1"/>
    </source>
</evidence>
<accession>A0ABP9I0W6</accession>